<comment type="caution">
    <text evidence="1">The sequence shown here is derived from an EMBL/GenBank/DDBJ whole genome shotgun (WGS) entry which is preliminary data.</text>
</comment>
<gene>
    <name evidence="1" type="ORF">BZL29_3205</name>
</gene>
<evidence type="ECO:0000313" key="1">
    <source>
        <dbReference type="EMBL" id="OOK77176.1"/>
    </source>
</evidence>
<reference evidence="1 2" key="1">
    <citation type="submission" date="2017-02" db="EMBL/GenBank/DDBJ databases">
        <title>Complete genome sequences of Mycobacterium kansasii strains isolated from rhesus macaques.</title>
        <authorList>
            <person name="Panda A."/>
            <person name="Nagaraj S."/>
            <person name="Zhao X."/>
            <person name="Tettelin H."/>
            <person name="Detolla L.J."/>
        </authorList>
    </citation>
    <scope>NUCLEOTIDE SEQUENCE [LARGE SCALE GENOMIC DNA]</scope>
    <source>
        <strain evidence="1 2">11-3469</strain>
    </source>
</reference>
<proteinExistence type="predicted"/>
<accession>A0A1V3XEK4</accession>
<sequence length="50" mass="4907">MALLGGAGFGIDWHALCGGCARGGAGGVVVLGDVIGRVTRWASEAIMCAC</sequence>
<name>A0A1V3XEK4_MYCKA</name>
<protein>
    <submittedName>
        <fullName evidence="1">Uncharacterized protein</fullName>
    </submittedName>
</protein>
<dbReference type="AlphaFoldDB" id="A0A1V3XEK4"/>
<organism evidence="1 2">
    <name type="scientific">Mycobacterium kansasii</name>
    <dbReference type="NCBI Taxonomy" id="1768"/>
    <lineage>
        <taxon>Bacteria</taxon>
        <taxon>Bacillati</taxon>
        <taxon>Actinomycetota</taxon>
        <taxon>Actinomycetes</taxon>
        <taxon>Mycobacteriales</taxon>
        <taxon>Mycobacteriaceae</taxon>
        <taxon>Mycobacterium</taxon>
    </lineage>
</organism>
<dbReference type="EMBL" id="MVBN01000003">
    <property type="protein sequence ID" value="OOK77176.1"/>
    <property type="molecule type" value="Genomic_DNA"/>
</dbReference>
<dbReference type="Proteomes" id="UP000188532">
    <property type="component" value="Unassembled WGS sequence"/>
</dbReference>
<evidence type="ECO:0000313" key="2">
    <source>
        <dbReference type="Proteomes" id="UP000188532"/>
    </source>
</evidence>